<reference evidence="2 3" key="1">
    <citation type="journal article" date="2013" name="Genome Biol. Evol.">
        <title>Genomes of Stigonematalean cyanobacteria (subsection V) and the evolution of oxygenic photosynthesis from prokaryotes to plastids.</title>
        <authorList>
            <person name="Dagan T."/>
            <person name="Roettger M."/>
            <person name="Stucken K."/>
            <person name="Landan G."/>
            <person name="Koch R."/>
            <person name="Major P."/>
            <person name="Gould S.B."/>
            <person name="Goremykin V.V."/>
            <person name="Rippka R."/>
            <person name="Tandeau de Marsac N."/>
            <person name="Gugger M."/>
            <person name="Lockhart P.J."/>
            <person name="Allen J.F."/>
            <person name="Brune I."/>
            <person name="Maus I."/>
            <person name="Puhler A."/>
            <person name="Martin W.F."/>
        </authorList>
    </citation>
    <scope>NUCLEOTIDE SEQUENCE [LARGE SCALE GENOMIC DNA]</scope>
    <source>
        <strain evidence="2 3">PCC 7110</strain>
    </source>
</reference>
<proteinExistence type="predicted"/>
<feature type="domain" description="DUF4365" evidence="1">
    <location>
        <begin position="8"/>
        <end position="70"/>
    </location>
</feature>
<organism evidence="2 3">
    <name type="scientific">Scytonema hofmannii PCC 7110</name>
    <dbReference type="NCBI Taxonomy" id="128403"/>
    <lineage>
        <taxon>Bacteria</taxon>
        <taxon>Bacillati</taxon>
        <taxon>Cyanobacteriota</taxon>
        <taxon>Cyanophyceae</taxon>
        <taxon>Nostocales</taxon>
        <taxon>Scytonemataceae</taxon>
        <taxon>Scytonema</taxon>
    </lineage>
</organism>
<comment type="caution">
    <text evidence="2">The sequence shown here is derived from an EMBL/GenBank/DDBJ whole genome shotgun (WGS) entry which is preliminary data.</text>
</comment>
<dbReference type="AlphaFoldDB" id="A0A139WU47"/>
<dbReference type="EMBL" id="ANNX02000048">
    <property type="protein sequence ID" value="KYC35952.1"/>
    <property type="molecule type" value="Genomic_DNA"/>
</dbReference>
<dbReference type="InterPro" id="IPR025375">
    <property type="entry name" value="DUF4365"/>
</dbReference>
<sequence>MDDNTKKEEFSYAYVKLLASVSGFIVTDASRALDNAGIDITIRAPGIIKGIFSPGIDAQVKCTSQDVVKDTFIKYLYQSKIIGG</sequence>
<protein>
    <recommendedName>
        <fullName evidence="1">DUF4365 domain-containing protein</fullName>
    </recommendedName>
</protein>
<keyword evidence="3" id="KW-1185">Reference proteome</keyword>
<dbReference type="STRING" id="128403.WA1_48965"/>
<evidence type="ECO:0000313" key="2">
    <source>
        <dbReference type="EMBL" id="KYC35952.1"/>
    </source>
</evidence>
<dbReference type="Proteomes" id="UP000076925">
    <property type="component" value="Unassembled WGS sequence"/>
</dbReference>
<dbReference type="Pfam" id="PF14280">
    <property type="entry name" value="DUF4365"/>
    <property type="match status" value="1"/>
</dbReference>
<gene>
    <name evidence="2" type="ORF">WA1_48965</name>
</gene>
<name>A0A139WU47_9CYAN</name>
<evidence type="ECO:0000259" key="1">
    <source>
        <dbReference type="Pfam" id="PF14280"/>
    </source>
</evidence>
<dbReference type="RefSeq" id="WP_017742305.1">
    <property type="nucleotide sequence ID" value="NZ_KQ976354.1"/>
</dbReference>
<accession>A0A139WU47</accession>
<evidence type="ECO:0000313" key="3">
    <source>
        <dbReference type="Proteomes" id="UP000076925"/>
    </source>
</evidence>